<evidence type="ECO:0000313" key="2">
    <source>
        <dbReference type="Proteomes" id="UP000887568"/>
    </source>
</evidence>
<dbReference type="PANTHER" id="PTHR16039">
    <property type="entry name" value="HAUS AUGMIN-LIKE COMPLEX SUBUNIT 2"/>
    <property type="match status" value="1"/>
</dbReference>
<dbReference type="RefSeq" id="XP_038069098.1">
    <property type="nucleotide sequence ID" value="XM_038213170.1"/>
</dbReference>
<sequence length="231" mass="26151">MSFVRPFLVKDIVEMEDRSAFQLSNPWISEDRTTAAVCSAIRLAERSGHLKTRRDEALAEMVQSLQATSPSLHLMKQLKEMTAKGQQLDKTTTEIQCRLMDKETRDITHLGILESKISQLDLLSSHLQAVVQSKDHLINRLQQPFVGDYLKIEATYHRHVKELFPLVASCLAELSSNLETIQWTSGFDMKDGKMDGALTAISTSLAHLQTSFQTICQLRNTLDNFESQDSR</sequence>
<dbReference type="GO" id="GO:0005813">
    <property type="term" value="C:centrosome"/>
    <property type="evidence" value="ECO:0007669"/>
    <property type="project" value="TreeGrafter"/>
</dbReference>
<evidence type="ECO:0000313" key="1">
    <source>
        <dbReference type="EnsemblMetazoa" id="XP_038069098.1"/>
    </source>
</evidence>
<organism evidence="1 2">
    <name type="scientific">Patiria miniata</name>
    <name type="common">Bat star</name>
    <name type="synonym">Asterina miniata</name>
    <dbReference type="NCBI Taxonomy" id="46514"/>
    <lineage>
        <taxon>Eukaryota</taxon>
        <taxon>Metazoa</taxon>
        <taxon>Echinodermata</taxon>
        <taxon>Eleutherozoa</taxon>
        <taxon>Asterozoa</taxon>
        <taxon>Asteroidea</taxon>
        <taxon>Valvatacea</taxon>
        <taxon>Valvatida</taxon>
        <taxon>Asterinidae</taxon>
        <taxon>Patiria</taxon>
    </lineage>
</organism>
<proteinExistence type="predicted"/>
<dbReference type="PRINTS" id="PR02088">
    <property type="entry name" value="HAUSAUGMINL2"/>
</dbReference>
<dbReference type="OrthoDB" id="2436605at2759"/>
<dbReference type="EnsemblMetazoa" id="XM_038213170.1">
    <property type="protein sequence ID" value="XP_038069098.1"/>
    <property type="gene ID" value="LOC119738323"/>
</dbReference>
<dbReference type="GO" id="GO:1990498">
    <property type="term" value="C:mitotic spindle microtubule"/>
    <property type="evidence" value="ECO:0007669"/>
    <property type="project" value="TreeGrafter"/>
</dbReference>
<dbReference type="PANTHER" id="PTHR16039:SF1">
    <property type="entry name" value="HAUS AUGMIN-LIKE COMPLEX SUBUNIT 2"/>
    <property type="match status" value="1"/>
</dbReference>
<protein>
    <recommendedName>
        <fullName evidence="3">HAUS augmin-like complex subunit 2</fullName>
    </recommendedName>
</protein>
<dbReference type="GeneID" id="119738323"/>
<dbReference type="GO" id="GO:0007098">
    <property type="term" value="P:centrosome cycle"/>
    <property type="evidence" value="ECO:0007669"/>
    <property type="project" value="InterPro"/>
</dbReference>
<reference evidence="1" key="1">
    <citation type="submission" date="2022-11" db="UniProtKB">
        <authorList>
            <consortium name="EnsemblMetazoa"/>
        </authorList>
    </citation>
    <scope>IDENTIFICATION</scope>
</reference>
<dbReference type="InterPro" id="IPR026242">
    <property type="entry name" value="HAUS2_metazoa"/>
</dbReference>
<dbReference type="GO" id="GO:0070652">
    <property type="term" value="C:HAUS complex"/>
    <property type="evidence" value="ECO:0007669"/>
    <property type="project" value="InterPro"/>
</dbReference>
<dbReference type="GO" id="GO:0007020">
    <property type="term" value="P:microtubule nucleation"/>
    <property type="evidence" value="ECO:0007669"/>
    <property type="project" value="TreeGrafter"/>
</dbReference>
<accession>A0A914AZJ8</accession>
<dbReference type="GO" id="GO:0051225">
    <property type="term" value="P:spindle assembly"/>
    <property type="evidence" value="ECO:0007669"/>
    <property type="project" value="InterPro"/>
</dbReference>
<dbReference type="Pfam" id="PF15003">
    <property type="entry name" value="HAUS2"/>
    <property type="match status" value="1"/>
</dbReference>
<keyword evidence="2" id="KW-1185">Reference proteome</keyword>
<dbReference type="Proteomes" id="UP000887568">
    <property type="component" value="Unplaced"/>
</dbReference>
<dbReference type="OMA" id="AKMDMLV"/>
<evidence type="ECO:0008006" key="3">
    <source>
        <dbReference type="Google" id="ProtNLM"/>
    </source>
</evidence>
<name>A0A914AZJ8_PATMI</name>
<dbReference type="InterPro" id="IPR028346">
    <property type="entry name" value="HAUS2"/>
</dbReference>
<dbReference type="AlphaFoldDB" id="A0A914AZJ8"/>